<evidence type="ECO:0000256" key="4">
    <source>
        <dbReference type="ARBA" id="ARBA00023001"/>
    </source>
</evidence>
<dbReference type="InterPro" id="IPR018221">
    <property type="entry name" value="Glyco_hydro_9_His_AS"/>
</dbReference>
<dbReference type="EC" id="3.2.1.4" evidence="9"/>
<accession>A0A371E964</accession>
<evidence type="ECO:0000256" key="9">
    <source>
        <dbReference type="RuleBase" id="RU361166"/>
    </source>
</evidence>
<reference evidence="12" key="1">
    <citation type="submission" date="2018-05" db="EMBL/GenBank/DDBJ databases">
        <title>Draft genome of Mucuna pruriens seed.</title>
        <authorList>
            <person name="Nnadi N.E."/>
            <person name="Vos R."/>
            <person name="Hasami M.H."/>
            <person name="Devisetty U.K."/>
            <person name="Aguiy J.C."/>
        </authorList>
    </citation>
    <scope>NUCLEOTIDE SEQUENCE [LARGE SCALE GENOMIC DNA]</scope>
    <source>
        <strain evidence="12">JCA_2017</strain>
    </source>
</reference>
<keyword evidence="3 8" id="KW-0378">Hydrolase</keyword>
<feature type="compositionally biased region" description="Polar residues" evidence="10">
    <location>
        <begin position="1"/>
        <end position="14"/>
    </location>
</feature>
<dbReference type="Pfam" id="PF00759">
    <property type="entry name" value="Glyco_hydro_9"/>
    <property type="match status" value="1"/>
</dbReference>
<comment type="similarity">
    <text evidence="2 8 9">Belongs to the glycosyl hydrolase 9 (cellulase E) family.</text>
</comment>
<dbReference type="OrthoDB" id="10257085at2759"/>
<organism evidence="12 13">
    <name type="scientific">Mucuna pruriens</name>
    <name type="common">Velvet bean</name>
    <name type="synonym">Dolichos pruriens</name>
    <dbReference type="NCBI Taxonomy" id="157652"/>
    <lineage>
        <taxon>Eukaryota</taxon>
        <taxon>Viridiplantae</taxon>
        <taxon>Streptophyta</taxon>
        <taxon>Embryophyta</taxon>
        <taxon>Tracheophyta</taxon>
        <taxon>Spermatophyta</taxon>
        <taxon>Magnoliopsida</taxon>
        <taxon>eudicotyledons</taxon>
        <taxon>Gunneridae</taxon>
        <taxon>Pentapetalae</taxon>
        <taxon>rosids</taxon>
        <taxon>fabids</taxon>
        <taxon>Fabales</taxon>
        <taxon>Fabaceae</taxon>
        <taxon>Papilionoideae</taxon>
        <taxon>50 kb inversion clade</taxon>
        <taxon>NPAAA clade</taxon>
        <taxon>indigoferoid/millettioid clade</taxon>
        <taxon>Phaseoleae</taxon>
        <taxon>Mucuna</taxon>
    </lineage>
</organism>
<protein>
    <recommendedName>
        <fullName evidence="9">Endoglucanase</fullName>
        <ecNumber evidence="9">3.2.1.4</ecNumber>
    </recommendedName>
</protein>
<dbReference type="InterPro" id="IPR001701">
    <property type="entry name" value="Glyco_hydro_9"/>
</dbReference>
<feature type="compositionally biased region" description="Basic and acidic residues" evidence="10">
    <location>
        <begin position="15"/>
        <end position="29"/>
    </location>
</feature>
<sequence>MEGIASQWSFNKSQQSREGRGPMEMDTQPHKKHHFGTSNISMLLHHSCLITLFLFFTISTTTQALDYADALSKSLLYFEAQRSGRIPYNQRVTWRDHSGLTDGLEEGVDLVGGYYDAGDHVKFGLPMAFTITMLSWGAIEYRQQIEDAGELKHTLEAIKWGTDYFIKAHTSPNVLWAEVGDGDTDHYCWQRPEDMTTSRRAFKIDKNNPGSDLAGETAAAMAAASIVFRKTNPHYSHLLLHHALQLFEFGDKYRGNYDASVGVVKSYYASVSGYKDELLWAATWLYKATDNQEYLEYVISNAHAFGGTGWSISEFSWDVKYAGLQVLVSKFLKEEKHKKHSDILEQYRSKAEYYICSCLNKNKDGNNLERTPAGLLYVRQWNNMQYVSTATFLLSIYSDFLRNTNQKLNCHGGTMDHEEILNVAKSQVDYILGSNPMNMSYLVGYGSKYPKRVHHRAASIVSYKKNKGFIGCTQGYDNWYGSQAPNPNVLVGALVGGPDGKDNFEDRRNNFMQTEACTYNTAPLVAVFANFLHIENQKMVHDCNSLLVASFK</sequence>
<feature type="non-terminal residue" evidence="12">
    <location>
        <position position="1"/>
    </location>
</feature>
<evidence type="ECO:0000256" key="6">
    <source>
        <dbReference type="ARBA" id="ARBA00023295"/>
    </source>
</evidence>
<evidence type="ECO:0000259" key="11">
    <source>
        <dbReference type="Pfam" id="PF00759"/>
    </source>
</evidence>
<dbReference type="STRING" id="157652.A0A371E964"/>
<dbReference type="FunFam" id="1.50.10.10:FF:000020">
    <property type="entry name" value="Endoglucanase"/>
    <property type="match status" value="1"/>
</dbReference>
<feature type="domain" description="Glycoside hydrolase family 9" evidence="11">
    <location>
        <begin position="67"/>
        <end position="527"/>
    </location>
</feature>
<dbReference type="GO" id="GO:0008810">
    <property type="term" value="F:cellulase activity"/>
    <property type="evidence" value="ECO:0007669"/>
    <property type="project" value="UniProtKB-EC"/>
</dbReference>
<evidence type="ECO:0000256" key="3">
    <source>
        <dbReference type="ARBA" id="ARBA00022801"/>
    </source>
</evidence>
<comment type="caution">
    <text evidence="12">The sequence shown here is derived from an EMBL/GenBank/DDBJ whole genome shotgun (WGS) entry which is preliminary data.</text>
</comment>
<evidence type="ECO:0000256" key="10">
    <source>
        <dbReference type="SAM" id="MobiDB-lite"/>
    </source>
</evidence>
<evidence type="ECO:0000256" key="5">
    <source>
        <dbReference type="ARBA" id="ARBA00023277"/>
    </source>
</evidence>
<keyword evidence="4 9" id="KW-0136">Cellulose degradation</keyword>
<evidence type="ECO:0000256" key="1">
    <source>
        <dbReference type="ARBA" id="ARBA00000966"/>
    </source>
</evidence>
<keyword evidence="7 8" id="KW-0624">Polysaccharide degradation</keyword>
<evidence type="ECO:0000313" key="13">
    <source>
        <dbReference type="Proteomes" id="UP000257109"/>
    </source>
</evidence>
<evidence type="ECO:0000313" key="12">
    <source>
        <dbReference type="EMBL" id="RDX62543.1"/>
    </source>
</evidence>
<dbReference type="AlphaFoldDB" id="A0A371E964"/>
<feature type="region of interest" description="Disordered" evidence="10">
    <location>
        <begin position="1"/>
        <end position="31"/>
    </location>
</feature>
<dbReference type="PANTHER" id="PTHR22298">
    <property type="entry name" value="ENDO-1,4-BETA-GLUCANASE"/>
    <property type="match status" value="1"/>
</dbReference>
<gene>
    <name evidence="12" type="ORF">CR513_59112</name>
</gene>
<feature type="active site" evidence="8">
    <location>
        <position position="454"/>
    </location>
</feature>
<evidence type="ECO:0000256" key="8">
    <source>
        <dbReference type="PROSITE-ProRule" id="PRU10059"/>
    </source>
</evidence>
<keyword evidence="5 8" id="KW-0119">Carbohydrate metabolism</keyword>
<dbReference type="InterPro" id="IPR008928">
    <property type="entry name" value="6-hairpin_glycosidase_sf"/>
</dbReference>
<proteinExistence type="inferred from homology"/>
<evidence type="ECO:0000256" key="2">
    <source>
        <dbReference type="ARBA" id="ARBA00007072"/>
    </source>
</evidence>
<dbReference type="InterPro" id="IPR012341">
    <property type="entry name" value="6hp_glycosidase-like_sf"/>
</dbReference>
<comment type="catalytic activity">
    <reaction evidence="1 9">
        <text>Endohydrolysis of (1-&gt;4)-beta-D-glucosidic linkages in cellulose, lichenin and cereal beta-D-glucans.</text>
        <dbReference type="EC" id="3.2.1.4"/>
    </reaction>
</comment>
<dbReference type="Proteomes" id="UP000257109">
    <property type="component" value="Unassembled WGS sequence"/>
</dbReference>
<keyword evidence="13" id="KW-1185">Reference proteome</keyword>
<dbReference type="EMBL" id="QJKJ01015436">
    <property type="protein sequence ID" value="RDX62543.1"/>
    <property type="molecule type" value="Genomic_DNA"/>
</dbReference>
<name>A0A371E964_MUCPR</name>
<keyword evidence="6 8" id="KW-0326">Glycosidase</keyword>
<evidence type="ECO:0000256" key="7">
    <source>
        <dbReference type="ARBA" id="ARBA00023326"/>
    </source>
</evidence>
<dbReference type="SUPFAM" id="SSF48208">
    <property type="entry name" value="Six-hairpin glycosidases"/>
    <property type="match status" value="1"/>
</dbReference>
<dbReference type="GO" id="GO:0030245">
    <property type="term" value="P:cellulose catabolic process"/>
    <property type="evidence" value="ECO:0007669"/>
    <property type="project" value="UniProtKB-KW"/>
</dbReference>
<dbReference type="PROSITE" id="PS00592">
    <property type="entry name" value="GH9_2"/>
    <property type="match status" value="1"/>
</dbReference>
<dbReference type="Gene3D" id="1.50.10.10">
    <property type="match status" value="1"/>
</dbReference>